<gene>
    <name evidence="2" type="ORF">PDIGIT_LOCUS7971</name>
</gene>
<comment type="caution">
    <text evidence="2">The sequence shown here is derived from an EMBL/GenBank/DDBJ whole genome shotgun (WGS) entry which is preliminary data.</text>
</comment>
<name>A0A9W4UFR6_9PLEO</name>
<reference evidence="2" key="1">
    <citation type="submission" date="2023-01" db="EMBL/GenBank/DDBJ databases">
        <authorList>
            <person name="Van Ghelder C."/>
            <person name="Rancurel C."/>
        </authorList>
    </citation>
    <scope>NUCLEOTIDE SEQUENCE</scope>
    <source>
        <strain evidence="2">CNCM I-4278</strain>
    </source>
</reference>
<evidence type="ECO:0000313" key="2">
    <source>
        <dbReference type="EMBL" id="CAI6334899.1"/>
    </source>
</evidence>
<protein>
    <submittedName>
        <fullName evidence="2">Uncharacterized protein</fullName>
    </submittedName>
</protein>
<keyword evidence="3" id="KW-1185">Reference proteome</keyword>
<feature type="compositionally biased region" description="Pro residues" evidence="1">
    <location>
        <begin position="187"/>
        <end position="267"/>
    </location>
</feature>
<dbReference type="OrthoDB" id="10507387at2759"/>
<feature type="compositionally biased region" description="Basic and acidic residues" evidence="1">
    <location>
        <begin position="280"/>
        <end position="292"/>
    </location>
</feature>
<feature type="compositionally biased region" description="Acidic residues" evidence="1">
    <location>
        <begin position="293"/>
        <end position="305"/>
    </location>
</feature>
<dbReference type="Proteomes" id="UP001152607">
    <property type="component" value="Unassembled WGS sequence"/>
</dbReference>
<organism evidence="2 3">
    <name type="scientific">Periconia digitata</name>
    <dbReference type="NCBI Taxonomy" id="1303443"/>
    <lineage>
        <taxon>Eukaryota</taxon>
        <taxon>Fungi</taxon>
        <taxon>Dikarya</taxon>
        <taxon>Ascomycota</taxon>
        <taxon>Pezizomycotina</taxon>
        <taxon>Dothideomycetes</taxon>
        <taxon>Pleosporomycetidae</taxon>
        <taxon>Pleosporales</taxon>
        <taxon>Massarineae</taxon>
        <taxon>Periconiaceae</taxon>
        <taxon>Periconia</taxon>
    </lineage>
</organism>
<dbReference type="AlphaFoldDB" id="A0A9W4UFR6"/>
<evidence type="ECO:0000256" key="1">
    <source>
        <dbReference type="SAM" id="MobiDB-lite"/>
    </source>
</evidence>
<feature type="region of interest" description="Disordered" evidence="1">
    <location>
        <begin position="187"/>
        <end position="305"/>
    </location>
</feature>
<dbReference type="EMBL" id="CAOQHR010000005">
    <property type="protein sequence ID" value="CAI6334899.1"/>
    <property type="molecule type" value="Genomic_DNA"/>
</dbReference>
<accession>A0A9W4UFR6</accession>
<sequence length="305" mass="33315">MAYLYPNSTQLYFESDIPEAERREIRQAVEDSPGCSVVGQWAIGISSKMPERAVATEIDCYKGWHQGNNPHATFRLDWVDAHRNHVATCAKAHLHKNGLESVQEFSTGVLWVRLPGREFWRRTNPTHARGDPPKSVLELREAPPAVPAAPSTPNPFLFQPSFILSGPPPPAPSGAILSALHPLAPPYLPRHPHPPPPPPPPPPFSYPGPLHPPPPGTQVPLPRPLAPPPGLPDHHSPPPSNYLGTPPPPPPPGTQVPFSGSPPPPPQLLVTPAATQPPWRVDRTPPKRYKDLDEADDDETPELDY</sequence>
<proteinExistence type="predicted"/>
<evidence type="ECO:0000313" key="3">
    <source>
        <dbReference type="Proteomes" id="UP001152607"/>
    </source>
</evidence>